<dbReference type="RefSeq" id="XP_016439356.1">
    <property type="nucleotide sequence ID" value="XM_016583870.1"/>
</dbReference>
<proteinExistence type="predicted"/>
<keyword evidence="2" id="KW-1185">Reference proteome</keyword>
<dbReference type="GeneID" id="107765242"/>
<reference evidence="3" key="2">
    <citation type="submission" date="2025-08" db="UniProtKB">
        <authorList>
            <consortium name="RefSeq"/>
        </authorList>
    </citation>
    <scope>IDENTIFICATION</scope>
    <source>
        <tissue evidence="3">Leaf</tissue>
    </source>
</reference>
<evidence type="ECO:0000313" key="2">
    <source>
        <dbReference type="Proteomes" id="UP000790787"/>
    </source>
</evidence>
<keyword evidence="1" id="KW-0812">Transmembrane</keyword>
<keyword evidence="1" id="KW-1133">Transmembrane helix</keyword>
<organism evidence="2 3">
    <name type="scientific">Nicotiana tabacum</name>
    <name type="common">Common tobacco</name>
    <dbReference type="NCBI Taxonomy" id="4097"/>
    <lineage>
        <taxon>Eukaryota</taxon>
        <taxon>Viridiplantae</taxon>
        <taxon>Streptophyta</taxon>
        <taxon>Embryophyta</taxon>
        <taxon>Tracheophyta</taxon>
        <taxon>Spermatophyta</taxon>
        <taxon>Magnoliopsida</taxon>
        <taxon>eudicotyledons</taxon>
        <taxon>Gunneridae</taxon>
        <taxon>Pentapetalae</taxon>
        <taxon>asterids</taxon>
        <taxon>lamiids</taxon>
        <taxon>Solanales</taxon>
        <taxon>Solanaceae</taxon>
        <taxon>Nicotianoideae</taxon>
        <taxon>Nicotianeae</taxon>
        <taxon>Nicotiana</taxon>
    </lineage>
</organism>
<feature type="transmembrane region" description="Helical" evidence="1">
    <location>
        <begin position="243"/>
        <end position="264"/>
    </location>
</feature>
<dbReference type="PANTHER" id="PTHR33430:SF7">
    <property type="entry name" value="OS07G0240400 PROTEIN"/>
    <property type="match status" value="1"/>
</dbReference>
<dbReference type="PANTHER" id="PTHR33430">
    <property type="entry name" value="MATERNAL EFFECT EMBRYO ARREST PROTEIN"/>
    <property type="match status" value="1"/>
</dbReference>
<dbReference type="PaxDb" id="4097-A0A1S3XHF1"/>
<evidence type="ECO:0000256" key="1">
    <source>
        <dbReference type="SAM" id="Phobius"/>
    </source>
</evidence>
<feature type="transmembrane region" description="Helical" evidence="1">
    <location>
        <begin position="20"/>
        <end position="40"/>
    </location>
</feature>
<accession>A0A1S3XHF1</accession>
<feature type="transmembrane region" description="Helical" evidence="1">
    <location>
        <begin position="145"/>
        <end position="166"/>
    </location>
</feature>
<dbReference type="AlphaFoldDB" id="A0A1S3XHF1"/>
<dbReference type="OrthoDB" id="666653at2759"/>
<gene>
    <name evidence="3" type="primary">LOC107765242</name>
</gene>
<sequence>MLQQKMPVKHLSANCIPGSLTSYFLIIINIHHFIYIPLMFDESSLLSKVQKSYADALLVGLLLFLGPICLADTLVNGPVFSIKWSKELSQFTASISKLKKIKTYLLPSQSKVRHQWSGSDSGTNSEDKMCEGAVPKLGTTIHITALDGIINVNSLFTLAVFIGLAWNPHDLNNSLATDTNCFAKPKVAEDLVAFHVYSFSCFLFSSLIALCLKQAIRLAKSAHHFPTIYSLDLAQINKNALRVGYLVSAAGSVCGSVFLMLALINVVQIKLGILGCGSKHTYGAVIPLVIFVPLGLLINVCTIFYAFTR</sequence>
<dbReference type="STRING" id="4097.A0A1S3XHF1"/>
<protein>
    <submittedName>
        <fullName evidence="3">Uncharacterized protein LOC107765242</fullName>
    </submittedName>
</protein>
<name>A0A1S3XHF1_TOBAC</name>
<dbReference type="Proteomes" id="UP000790787">
    <property type="component" value="Chromosome 6"/>
</dbReference>
<dbReference type="RefSeq" id="XP_016439356.1">
    <property type="nucleotide sequence ID" value="XM_016583870.2"/>
</dbReference>
<reference evidence="2" key="1">
    <citation type="journal article" date="2014" name="Nat. Commun.">
        <title>The tobacco genome sequence and its comparison with those of tomato and potato.</title>
        <authorList>
            <person name="Sierro N."/>
            <person name="Battey J.N."/>
            <person name="Ouadi S."/>
            <person name="Bakaher N."/>
            <person name="Bovet L."/>
            <person name="Willig A."/>
            <person name="Goepfert S."/>
            <person name="Peitsch M.C."/>
            <person name="Ivanov N.V."/>
        </authorList>
    </citation>
    <scope>NUCLEOTIDE SEQUENCE [LARGE SCALE GENOMIC DNA]</scope>
</reference>
<evidence type="ECO:0000313" key="3">
    <source>
        <dbReference type="RefSeq" id="XP_016439356.1"/>
    </source>
</evidence>
<feature type="transmembrane region" description="Helical" evidence="1">
    <location>
        <begin position="192"/>
        <end position="212"/>
    </location>
</feature>
<feature type="transmembrane region" description="Helical" evidence="1">
    <location>
        <begin position="52"/>
        <end position="75"/>
    </location>
</feature>
<keyword evidence="1" id="KW-0472">Membrane</keyword>
<dbReference type="KEGG" id="nta:107765242"/>
<feature type="transmembrane region" description="Helical" evidence="1">
    <location>
        <begin position="284"/>
        <end position="307"/>
    </location>
</feature>